<evidence type="ECO:0000313" key="2">
    <source>
        <dbReference type="EMBL" id="PLW10882.1"/>
    </source>
</evidence>
<name>A0A2N5SCC6_9BASI</name>
<dbReference type="STRING" id="200324.A0A2N5SCC6"/>
<dbReference type="OrthoDB" id="2502491at2759"/>
<feature type="region of interest" description="Disordered" evidence="1">
    <location>
        <begin position="47"/>
        <end position="116"/>
    </location>
</feature>
<reference evidence="2 3" key="1">
    <citation type="submission" date="2017-11" db="EMBL/GenBank/DDBJ databases">
        <title>De novo assembly and phasing of dikaryotic genomes from two isolates of Puccinia coronata f. sp. avenae, the causal agent of oat crown rust.</title>
        <authorList>
            <person name="Miller M.E."/>
            <person name="Zhang Y."/>
            <person name="Omidvar V."/>
            <person name="Sperschneider J."/>
            <person name="Schwessinger B."/>
            <person name="Raley C."/>
            <person name="Palmer J.M."/>
            <person name="Garnica D."/>
            <person name="Upadhyaya N."/>
            <person name="Rathjen J."/>
            <person name="Taylor J.M."/>
            <person name="Park R.F."/>
            <person name="Dodds P.N."/>
            <person name="Hirsch C.D."/>
            <person name="Kianian S.F."/>
            <person name="Figueroa M."/>
        </authorList>
    </citation>
    <scope>NUCLEOTIDE SEQUENCE [LARGE SCALE GENOMIC DNA]</scope>
    <source>
        <strain evidence="2">12NC29</strain>
    </source>
</reference>
<comment type="caution">
    <text evidence="2">The sequence shown here is derived from an EMBL/GenBank/DDBJ whole genome shotgun (WGS) entry which is preliminary data.</text>
</comment>
<evidence type="ECO:0000313" key="3">
    <source>
        <dbReference type="Proteomes" id="UP000235388"/>
    </source>
</evidence>
<accession>A0A2N5SCC6</accession>
<sequence length="203" mass="22810">MSYTLNYKTNNRSDYGSSSRSKVPPAPLNLPSIHLLLQLADSPAPIPQQTSLTLPPLRLSNPFPDHRPFFSPGPSSASSCSSTRASSSSTRASSPHSSENPREYPRPAKRKQVKRACLQRMRRHPTLPEMRNSWNYRKLHRRAEEIGPKVQRSGKRLMSDPSHRDAKPLLRRSDLGGFVRLESLDFGNIWISASEASVREGKL</sequence>
<dbReference type="AlphaFoldDB" id="A0A2N5SCC6"/>
<gene>
    <name evidence="2" type="ORF">PCANC_23566</name>
</gene>
<protein>
    <submittedName>
        <fullName evidence="2">Uncharacterized protein</fullName>
    </submittedName>
</protein>
<organism evidence="2 3">
    <name type="scientific">Puccinia coronata f. sp. avenae</name>
    <dbReference type="NCBI Taxonomy" id="200324"/>
    <lineage>
        <taxon>Eukaryota</taxon>
        <taxon>Fungi</taxon>
        <taxon>Dikarya</taxon>
        <taxon>Basidiomycota</taxon>
        <taxon>Pucciniomycotina</taxon>
        <taxon>Pucciniomycetes</taxon>
        <taxon>Pucciniales</taxon>
        <taxon>Pucciniaceae</taxon>
        <taxon>Puccinia</taxon>
    </lineage>
</organism>
<feature type="compositionally biased region" description="Polar residues" evidence="1">
    <location>
        <begin position="1"/>
        <end position="21"/>
    </location>
</feature>
<dbReference type="Proteomes" id="UP000235388">
    <property type="component" value="Unassembled WGS sequence"/>
</dbReference>
<keyword evidence="3" id="KW-1185">Reference proteome</keyword>
<dbReference type="EMBL" id="PGCJ01001042">
    <property type="protein sequence ID" value="PLW10882.1"/>
    <property type="molecule type" value="Genomic_DNA"/>
</dbReference>
<feature type="region of interest" description="Disordered" evidence="1">
    <location>
        <begin position="1"/>
        <end position="25"/>
    </location>
</feature>
<feature type="compositionally biased region" description="Low complexity" evidence="1">
    <location>
        <begin position="72"/>
        <end position="98"/>
    </location>
</feature>
<proteinExistence type="predicted"/>
<evidence type="ECO:0000256" key="1">
    <source>
        <dbReference type="SAM" id="MobiDB-lite"/>
    </source>
</evidence>